<name>A0ABP1AP99_9BRYO</name>
<protein>
    <recommendedName>
        <fullName evidence="3">LAGLIDADG homing endonuclease</fullName>
    </recommendedName>
</protein>
<evidence type="ECO:0008006" key="3">
    <source>
        <dbReference type="Google" id="ProtNLM"/>
    </source>
</evidence>
<sequence length="98" mass="11905">MMKSRGMWQRSYPHKYGLEVTEQESARTKAACYRFCKYYGRQVPLNNRKRGLRKIDKFYTVPFCVDLIVKHLEWQHADKWAEYVALFLREQDTFFNSV</sequence>
<gene>
    <name evidence="1" type="ORF">CSSPJE1EN2_LOCUS7323</name>
</gene>
<proteinExistence type="predicted"/>
<organism evidence="1 2">
    <name type="scientific">Sphagnum jensenii</name>
    <dbReference type="NCBI Taxonomy" id="128206"/>
    <lineage>
        <taxon>Eukaryota</taxon>
        <taxon>Viridiplantae</taxon>
        <taxon>Streptophyta</taxon>
        <taxon>Embryophyta</taxon>
        <taxon>Bryophyta</taxon>
        <taxon>Sphagnophytina</taxon>
        <taxon>Sphagnopsida</taxon>
        <taxon>Sphagnales</taxon>
        <taxon>Sphagnaceae</taxon>
        <taxon>Sphagnum</taxon>
    </lineage>
</organism>
<accession>A0ABP1AP99</accession>
<evidence type="ECO:0000313" key="2">
    <source>
        <dbReference type="Proteomes" id="UP001497522"/>
    </source>
</evidence>
<keyword evidence="2" id="KW-1185">Reference proteome</keyword>
<dbReference type="Proteomes" id="UP001497522">
    <property type="component" value="Chromosome 14"/>
</dbReference>
<reference evidence="1" key="1">
    <citation type="submission" date="2024-03" db="EMBL/GenBank/DDBJ databases">
        <authorList>
            <consortium name="ELIXIR-Norway"/>
            <consortium name="Elixir Norway"/>
        </authorList>
    </citation>
    <scope>NUCLEOTIDE SEQUENCE</scope>
</reference>
<dbReference type="EMBL" id="OZ023715">
    <property type="protein sequence ID" value="CAK9864328.1"/>
    <property type="molecule type" value="Genomic_DNA"/>
</dbReference>
<evidence type="ECO:0000313" key="1">
    <source>
        <dbReference type="EMBL" id="CAK9864328.1"/>
    </source>
</evidence>
<dbReference type="PANTHER" id="PTHR37067">
    <property type="entry name" value="PX DOMAIN-CONTAINING PROTEIN"/>
    <property type="match status" value="1"/>
</dbReference>
<dbReference type="PANTHER" id="PTHR37067:SF3">
    <property type="entry name" value="PX DOMAIN-CONTAINING PROTEIN"/>
    <property type="match status" value="1"/>
</dbReference>